<dbReference type="SUPFAM" id="SSF51735">
    <property type="entry name" value="NAD(P)-binding Rossmann-fold domains"/>
    <property type="match status" value="3"/>
</dbReference>
<evidence type="ECO:0000256" key="40">
    <source>
        <dbReference type="ARBA" id="ARBA00048650"/>
    </source>
</evidence>
<dbReference type="InterPro" id="IPR018201">
    <property type="entry name" value="Ketoacyl_synth_AS"/>
</dbReference>
<protein>
    <submittedName>
        <fullName evidence="58">Amino acid adenylation domain-containing protein</fullName>
    </submittedName>
</protein>
<dbReference type="InterPro" id="IPR016036">
    <property type="entry name" value="Malonyl_transacylase_ACP-bd"/>
</dbReference>
<comment type="catalytic activity">
    <reaction evidence="36">
        <text>tetradecanoyl-[ACP] + H2O = tetradecanoate + holo-[ACP] + H(+)</text>
        <dbReference type="Rhea" id="RHEA:30123"/>
        <dbReference type="Rhea" id="RHEA-COMP:9648"/>
        <dbReference type="Rhea" id="RHEA-COMP:9685"/>
        <dbReference type="ChEBI" id="CHEBI:15377"/>
        <dbReference type="ChEBI" id="CHEBI:15378"/>
        <dbReference type="ChEBI" id="CHEBI:30807"/>
        <dbReference type="ChEBI" id="CHEBI:64479"/>
        <dbReference type="ChEBI" id="CHEBI:78477"/>
        <dbReference type="EC" id="3.1.2.14"/>
    </reaction>
    <physiologicalReaction direction="left-to-right" evidence="36">
        <dbReference type="Rhea" id="RHEA:30124"/>
    </physiologicalReaction>
</comment>
<evidence type="ECO:0000256" key="44">
    <source>
        <dbReference type="ARBA" id="ARBA00049019"/>
    </source>
</evidence>
<evidence type="ECO:0000256" key="11">
    <source>
        <dbReference type="ARBA" id="ARBA00023315"/>
    </source>
</evidence>
<dbReference type="Pfam" id="PF00550">
    <property type="entry name" value="PP-binding"/>
    <property type="match status" value="3"/>
</dbReference>
<accession>A0AA45L626</accession>
<dbReference type="Pfam" id="PF14765">
    <property type="entry name" value="PS-DH"/>
    <property type="match status" value="2"/>
</dbReference>
<dbReference type="InterPro" id="IPR020843">
    <property type="entry name" value="ER"/>
</dbReference>
<feature type="compositionally biased region" description="Gly residues" evidence="54">
    <location>
        <begin position="1107"/>
        <end position="1120"/>
    </location>
</feature>
<feature type="compositionally biased region" description="Low complexity" evidence="54">
    <location>
        <begin position="2116"/>
        <end position="2146"/>
    </location>
</feature>
<evidence type="ECO:0000256" key="33">
    <source>
        <dbReference type="ARBA" id="ARBA00047961"/>
    </source>
</evidence>
<dbReference type="InterPro" id="IPR014030">
    <property type="entry name" value="Ketoacyl_synth_N"/>
</dbReference>
<comment type="catalytic activity">
    <reaction evidence="49">
        <text>3-oxooctanoyl-[ACP] + NADPH + H(+) = (3R)-hydroxyoctanoyl-[ACP] + NADP(+)</text>
        <dbReference type="Rhea" id="RHEA:41840"/>
        <dbReference type="Rhea" id="RHEA-COMP:9633"/>
        <dbReference type="Rhea" id="RHEA-COMP:9634"/>
        <dbReference type="ChEBI" id="CHEBI:15378"/>
        <dbReference type="ChEBI" id="CHEBI:57783"/>
        <dbReference type="ChEBI" id="CHEBI:58349"/>
        <dbReference type="ChEBI" id="CHEBI:78460"/>
        <dbReference type="ChEBI" id="CHEBI:78461"/>
    </reaction>
    <physiologicalReaction direction="left-to-right" evidence="49">
        <dbReference type="Rhea" id="RHEA:41841"/>
    </physiologicalReaction>
</comment>
<evidence type="ECO:0000256" key="48">
    <source>
        <dbReference type="ARBA" id="ARBA00049414"/>
    </source>
</evidence>
<dbReference type="InterPro" id="IPR014031">
    <property type="entry name" value="Ketoacyl_synth_C"/>
</dbReference>
<comment type="function">
    <text evidence="21">Fatty acid synthetase is a multifunctional enzyme that catalyzes the de novo biosynthesis of long-chain saturated fatty acids starting from acetyl-CoA and malonyl-CoA in the presence of NADPH. This multifunctional protein contains 7 catalytic activities and a site for the binding of the prosthetic group 4'-phosphopantetheine of the acyl carrier protein ([ACP]) domain.</text>
</comment>
<dbReference type="InterPro" id="IPR020806">
    <property type="entry name" value="PKS_PP-bd"/>
</dbReference>
<evidence type="ECO:0000256" key="30">
    <source>
        <dbReference type="ARBA" id="ARBA00047810"/>
    </source>
</evidence>
<comment type="catalytic activity">
    <reaction evidence="32">
        <text>3-oxobutanoyl-[ACP] + NADPH + H(+) = (3R)-hydroxybutanoyl-[ACP] + NADP(+)</text>
        <dbReference type="Rhea" id="RHEA:41804"/>
        <dbReference type="Rhea" id="RHEA-COMP:9625"/>
        <dbReference type="Rhea" id="RHEA-COMP:9626"/>
        <dbReference type="ChEBI" id="CHEBI:15378"/>
        <dbReference type="ChEBI" id="CHEBI:57783"/>
        <dbReference type="ChEBI" id="CHEBI:58349"/>
        <dbReference type="ChEBI" id="CHEBI:78450"/>
        <dbReference type="ChEBI" id="CHEBI:78451"/>
    </reaction>
    <physiologicalReaction direction="left-to-right" evidence="32">
        <dbReference type="Rhea" id="RHEA:41805"/>
    </physiologicalReaction>
</comment>
<evidence type="ECO:0000256" key="51">
    <source>
        <dbReference type="ARBA" id="ARBA00049521"/>
    </source>
</evidence>
<evidence type="ECO:0000256" key="52">
    <source>
        <dbReference type="ARBA" id="ARBA00049533"/>
    </source>
</evidence>
<feature type="region of interest" description="Disordered" evidence="54">
    <location>
        <begin position="1"/>
        <end position="23"/>
    </location>
</feature>
<dbReference type="Gene3D" id="3.30.559.30">
    <property type="entry name" value="Nonribosomal peptide synthetase, condensation domain"/>
    <property type="match status" value="2"/>
</dbReference>
<feature type="region of interest" description="Disordered" evidence="54">
    <location>
        <begin position="1021"/>
        <end position="1051"/>
    </location>
</feature>
<comment type="catalytic activity">
    <reaction evidence="23">
        <text>3-oxooctadecanoyl-[ACP] + NADPH + H(+) = (3R)-hydroxyoctadecanoyl-[ACP] + NADP(+)</text>
        <dbReference type="Rhea" id="RHEA:41920"/>
        <dbReference type="Rhea" id="RHEA-COMP:9653"/>
        <dbReference type="Rhea" id="RHEA-COMP:9654"/>
        <dbReference type="ChEBI" id="CHEBI:15378"/>
        <dbReference type="ChEBI" id="CHEBI:57783"/>
        <dbReference type="ChEBI" id="CHEBI:58349"/>
        <dbReference type="ChEBI" id="CHEBI:78487"/>
        <dbReference type="ChEBI" id="CHEBI:78488"/>
    </reaction>
    <physiologicalReaction direction="left-to-right" evidence="23">
        <dbReference type="Rhea" id="RHEA:41921"/>
    </physiologicalReaction>
</comment>
<comment type="catalytic activity">
    <reaction evidence="31">
        <text>(2E)-hexenoyl-[ACP] + NADPH + H(+) = hexanoyl-[ACP] + NADP(+)</text>
        <dbReference type="Rhea" id="RHEA:41832"/>
        <dbReference type="Rhea" id="RHEA-COMP:9631"/>
        <dbReference type="Rhea" id="RHEA-COMP:9632"/>
        <dbReference type="ChEBI" id="CHEBI:15378"/>
        <dbReference type="ChEBI" id="CHEBI:57783"/>
        <dbReference type="ChEBI" id="CHEBI:58349"/>
        <dbReference type="ChEBI" id="CHEBI:78458"/>
        <dbReference type="ChEBI" id="CHEBI:78459"/>
    </reaction>
    <physiologicalReaction direction="left-to-right" evidence="31">
        <dbReference type="Rhea" id="RHEA:41833"/>
    </physiologicalReaction>
</comment>
<dbReference type="Pfam" id="PF13193">
    <property type="entry name" value="AMP-binding_C"/>
    <property type="match status" value="1"/>
</dbReference>
<keyword evidence="9" id="KW-0456">Lyase</keyword>
<comment type="catalytic activity">
    <reaction evidence="50">
        <text>butanoyl-[ACP] + malonyl-[ACP] + H(+) = 3-oxohexanoyl-[ACP] + holo-[ACP] + CO2</text>
        <dbReference type="Rhea" id="RHEA:41820"/>
        <dbReference type="Rhea" id="RHEA-COMP:9623"/>
        <dbReference type="Rhea" id="RHEA-COMP:9628"/>
        <dbReference type="Rhea" id="RHEA-COMP:9629"/>
        <dbReference type="Rhea" id="RHEA-COMP:9685"/>
        <dbReference type="ChEBI" id="CHEBI:15378"/>
        <dbReference type="ChEBI" id="CHEBI:16526"/>
        <dbReference type="ChEBI" id="CHEBI:64479"/>
        <dbReference type="ChEBI" id="CHEBI:78449"/>
        <dbReference type="ChEBI" id="CHEBI:78454"/>
        <dbReference type="ChEBI" id="CHEBI:78456"/>
    </reaction>
    <physiologicalReaction direction="left-to-right" evidence="50">
        <dbReference type="Rhea" id="RHEA:41821"/>
    </physiologicalReaction>
</comment>
<evidence type="ECO:0000256" key="38">
    <source>
        <dbReference type="ARBA" id="ARBA00048506"/>
    </source>
</evidence>
<dbReference type="EMBL" id="CP073249">
    <property type="protein sequence ID" value="QUF04041.1"/>
    <property type="molecule type" value="Genomic_DNA"/>
</dbReference>
<dbReference type="Proteomes" id="UP000677152">
    <property type="component" value="Chromosome"/>
</dbReference>
<evidence type="ECO:0000256" key="5">
    <source>
        <dbReference type="ARBA" id="ARBA00022679"/>
    </source>
</evidence>
<dbReference type="InterPro" id="IPR036736">
    <property type="entry name" value="ACP-like_sf"/>
</dbReference>
<dbReference type="GO" id="GO:0004313">
    <property type="term" value="F:[acyl-carrier-protein] S-acetyltransferase activity"/>
    <property type="evidence" value="ECO:0007669"/>
    <property type="project" value="UniProtKB-EC"/>
</dbReference>
<dbReference type="InterPro" id="IPR032821">
    <property type="entry name" value="PKS_assoc"/>
</dbReference>
<comment type="catalytic activity">
    <reaction evidence="29">
        <text>dodecanoyl-[ACP] + malonyl-[ACP] + H(+) = 3-oxotetradecanoyl-[ACP] + holo-[ACP] + CO2</text>
        <dbReference type="Rhea" id="RHEA:41884"/>
        <dbReference type="Rhea" id="RHEA-COMP:9623"/>
        <dbReference type="Rhea" id="RHEA-COMP:9644"/>
        <dbReference type="Rhea" id="RHEA-COMP:9645"/>
        <dbReference type="Rhea" id="RHEA-COMP:9685"/>
        <dbReference type="ChEBI" id="CHEBI:15378"/>
        <dbReference type="ChEBI" id="CHEBI:16526"/>
        <dbReference type="ChEBI" id="CHEBI:64479"/>
        <dbReference type="ChEBI" id="CHEBI:65264"/>
        <dbReference type="ChEBI" id="CHEBI:78449"/>
        <dbReference type="ChEBI" id="CHEBI:78473"/>
    </reaction>
    <physiologicalReaction direction="left-to-right" evidence="29">
        <dbReference type="Rhea" id="RHEA:41885"/>
    </physiologicalReaction>
</comment>
<dbReference type="InterPro" id="IPR014043">
    <property type="entry name" value="Acyl_transferase_dom"/>
</dbReference>
<comment type="catalytic activity">
    <reaction evidence="27">
        <text>tetradecanoyl-[ACP] + malonyl-[ACP] + H(+) = 3-oxohexadecanoyl-[ACP] + holo-[ACP] + CO2</text>
        <dbReference type="Rhea" id="RHEA:41900"/>
        <dbReference type="Rhea" id="RHEA-COMP:9623"/>
        <dbReference type="Rhea" id="RHEA-COMP:9648"/>
        <dbReference type="Rhea" id="RHEA-COMP:9649"/>
        <dbReference type="Rhea" id="RHEA-COMP:9685"/>
        <dbReference type="ChEBI" id="CHEBI:15378"/>
        <dbReference type="ChEBI" id="CHEBI:16526"/>
        <dbReference type="ChEBI" id="CHEBI:64479"/>
        <dbReference type="ChEBI" id="CHEBI:78449"/>
        <dbReference type="ChEBI" id="CHEBI:78477"/>
        <dbReference type="ChEBI" id="CHEBI:78478"/>
    </reaction>
    <physiologicalReaction direction="left-to-right" evidence="27">
        <dbReference type="Rhea" id="RHEA:41901"/>
    </physiologicalReaction>
</comment>
<feature type="domain" description="Carrier" evidence="55">
    <location>
        <begin position="4236"/>
        <end position="4311"/>
    </location>
</feature>
<comment type="catalytic activity">
    <reaction evidence="20">
        <text>(3R)-hydroxybutanoyl-[ACP] = (2E)-butenoyl-[ACP] + H2O</text>
        <dbReference type="Rhea" id="RHEA:41808"/>
        <dbReference type="Rhea" id="RHEA-COMP:9626"/>
        <dbReference type="Rhea" id="RHEA-COMP:9627"/>
        <dbReference type="ChEBI" id="CHEBI:15377"/>
        <dbReference type="ChEBI" id="CHEBI:78451"/>
        <dbReference type="ChEBI" id="CHEBI:78453"/>
    </reaction>
    <physiologicalReaction direction="left-to-right" evidence="20">
        <dbReference type="Rhea" id="RHEA:41809"/>
    </physiologicalReaction>
</comment>
<dbReference type="GO" id="GO:0031177">
    <property type="term" value="F:phosphopantetheine binding"/>
    <property type="evidence" value="ECO:0007669"/>
    <property type="project" value="InterPro"/>
</dbReference>
<comment type="catalytic activity">
    <reaction evidence="42">
        <text>hexadecanoyl-[ACP] + H2O = hexadecanoate + holo-[ACP] + H(+)</text>
        <dbReference type="Rhea" id="RHEA:41932"/>
        <dbReference type="Rhea" id="RHEA-COMP:9652"/>
        <dbReference type="Rhea" id="RHEA-COMP:9685"/>
        <dbReference type="ChEBI" id="CHEBI:7896"/>
        <dbReference type="ChEBI" id="CHEBI:15377"/>
        <dbReference type="ChEBI" id="CHEBI:15378"/>
        <dbReference type="ChEBI" id="CHEBI:64479"/>
        <dbReference type="ChEBI" id="CHEBI:78483"/>
        <dbReference type="EC" id="3.1.2.14"/>
    </reaction>
    <physiologicalReaction direction="left-to-right" evidence="42">
        <dbReference type="Rhea" id="RHEA:41933"/>
    </physiologicalReaction>
</comment>
<evidence type="ECO:0000256" key="1">
    <source>
        <dbReference type="ARBA" id="ARBA00001957"/>
    </source>
</evidence>
<evidence type="ECO:0000256" key="54">
    <source>
        <dbReference type="SAM" id="MobiDB-lite"/>
    </source>
</evidence>
<dbReference type="InterPro" id="IPR020841">
    <property type="entry name" value="PKS_Beta-ketoAc_synthase_dom"/>
</dbReference>
<dbReference type="InterPro" id="IPR029058">
    <property type="entry name" value="AB_hydrolase_fold"/>
</dbReference>
<evidence type="ECO:0000256" key="19">
    <source>
        <dbReference type="ARBA" id="ARBA00023401"/>
    </source>
</evidence>
<evidence type="ECO:0000256" key="31">
    <source>
        <dbReference type="ARBA" id="ARBA00047897"/>
    </source>
</evidence>
<dbReference type="PROSITE" id="PS00606">
    <property type="entry name" value="KS3_1"/>
    <property type="match status" value="1"/>
</dbReference>
<feature type="region of interest" description="Disordered" evidence="54">
    <location>
        <begin position="1091"/>
        <end position="1145"/>
    </location>
</feature>
<comment type="catalytic activity">
    <reaction evidence="43">
        <text>3-oxotetradecanoyl-[ACP] + NADPH + H(+) = (3R)-hydroxytetradecanoyl-[ACP] + NADP(+)</text>
        <dbReference type="Rhea" id="RHEA:41888"/>
        <dbReference type="Rhea" id="RHEA-COMP:9645"/>
        <dbReference type="Rhea" id="RHEA-COMP:9646"/>
        <dbReference type="ChEBI" id="CHEBI:15378"/>
        <dbReference type="ChEBI" id="CHEBI:57783"/>
        <dbReference type="ChEBI" id="CHEBI:58349"/>
        <dbReference type="ChEBI" id="CHEBI:78473"/>
        <dbReference type="ChEBI" id="CHEBI:78474"/>
    </reaction>
    <physiologicalReaction direction="left-to-right" evidence="43">
        <dbReference type="Rhea" id="RHEA:41889"/>
    </physiologicalReaction>
</comment>
<dbReference type="Gene3D" id="3.40.47.10">
    <property type="match status" value="1"/>
</dbReference>
<dbReference type="CDD" id="cd05930">
    <property type="entry name" value="A_NRPS"/>
    <property type="match status" value="1"/>
</dbReference>
<dbReference type="InterPro" id="IPR000873">
    <property type="entry name" value="AMP-dep_synth/lig_dom"/>
</dbReference>
<comment type="catalytic activity">
    <reaction evidence="35">
        <text>(2E)-dodecenoyl-[ACP] + NADPH + H(+) = dodecanoyl-[ACP] + NADP(+)</text>
        <dbReference type="Rhea" id="RHEA:41880"/>
        <dbReference type="Rhea" id="RHEA-COMP:9643"/>
        <dbReference type="Rhea" id="RHEA-COMP:9644"/>
        <dbReference type="ChEBI" id="CHEBI:15378"/>
        <dbReference type="ChEBI" id="CHEBI:57783"/>
        <dbReference type="ChEBI" id="CHEBI:58349"/>
        <dbReference type="ChEBI" id="CHEBI:65264"/>
        <dbReference type="ChEBI" id="CHEBI:78472"/>
    </reaction>
    <physiologicalReaction direction="left-to-right" evidence="35">
        <dbReference type="Rhea" id="RHEA:41881"/>
    </physiologicalReaction>
</comment>
<evidence type="ECO:0000256" key="8">
    <source>
        <dbReference type="ARBA" id="ARBA00022898"/>
    </source>
</evidence>
<comment type="catalytic activity">
    <reaction evidence="37">
        <text>(2E)-octenoyl-[ACP] + NADPH + H(+) = octanoyl-[ACP] + NADP(+)</text>
        <dbReference type="Rhea" id="RHEA:41848"/>
        <dbReference type="Rhea" id="RHEA-COMP:9635"/>
        <dbReference type="Rhea" id="RHEA-COMP:9636"/>
        <dbReference type="ChEBI" id="CHEBI:15378"/>
        <dbReference type="ChEBI" id="CHEBI:57783"/>
        <dbReference type="ChEBI" id="CHEBI:58349"/>
        <dbReference type="ChEBI" id="CHEBI:78462"/>
        <dbReference type="ChEBI" id="CHEBI:78463"/>
    </reaction>
    <physiologicalReaction direction="left-to-right" evidence="37">
        <dbReference type="Rhea" id="RHEA:41849"/>
    </physiologicalReaction>
</comment>
<evidence type="ECO:0000256" key="21">
    <source>
        <dbReference type="ARBA" id="ARBA00023442"/>
    </source>
</evidence>
<dbReference type="InterPro" id="IPR042099">
    <property type="entry name" value="ANL_N_sf"/>
</dbReference>
<dbReference type="SMART" id="SM00822">
    <property type="entry name" value="PKS_KR"/>
    <property type="match status" value="1"/>
</dbReference>
<dbReference type="GO" id="GO:0141148">
    <property type="term" value="F:enoyl-[acyl-carrier-protein] reductase (NADPH) activity"/>
    <property type="evidence" value="ECO:0007669"/>
    <property type="project" value="UniProtKB-EC"/>
</dbReference>
<dbReference type="InterPro" id="IPR009081">
    <property type="entry name" value="PP-bd_ACP"/>
</dbReference>
<comment type="catalytic activity">
    <reaction evidence="40">
        <text>a 2,3-saturated acyl-[ACP] + NADP(+) = a (2E)-enoyl-[ACP] + NADPH + H(+)</text>
        <dbReference type="Rhea" id="RHEA:22564"/>
        <dbReference type="Rhea" id="RHEA-COMP:9925"/>
        <dbReference type="Rhea" id="RHEA-COMP:9926"/>
        <dbReference type="ChEBI" id="CHEBI:15378"/>
        <dbReference type="ChEBI" id="CHEBI:57783"/>
        <dbReference type="ChEBI" id="CHEBI:58349"/>
        <dbReference type="ChEBI" id="CHEBI:78784"/>
        <dbReference type="ChEBI" id="CHEBI:78785"/>
        <dbReference type="EC" id="1.3.1.39"/>
    </reaction>
    <physiologicalReaction direction="right-to-left" evidence="40">
        <dbReference type="Rhea" id="RHEA:22566"/>
    </physiologicalReaction>
</comment>
<evidence type="ECO:0000256" key="46">
    <source>
        <dbReference type="ARBA" id="ARBA00049171"/>
    </source>
</evidence>
<dbReference type="InterPro" id="IPR045851">
    <property type="entry name" value="AMP-bd_C_sf"/>
</dbReference>
<gene>
    <name evidence="58" type="ORF">KCV87_32615</name>
</gene>
<dbReference type="SMART" id="SM00825">
    <property type="entry name" value="PKS_KS"/>
    <property type="match status" value="1"/>
</dbReference>
<evidence type="ECO:0000256" key="32">
    <source>
        <dbReference type="ARBA" id="ARBA00047953"/>
    </source>
</evidence>
<comment type="catalytic activity">
    <reaction evidence="39">
        <text>3-oxohexanoyl-[ACP] + NADPH + H(+) = (3R)-hydroxyhexanoyl-[ACP] + NADP(+)</text>
        <dbReference type="Rhea" id="RHEA:41824"/>
        <dbReference type="Rhea" id="RHEA-COMP:9629"/>
        <dbReference type="Rhea" id="RHEA-COMP:9630"/>
        <dbReference type="ChEBI" id="CHEBI:15378"/>
        <dbReference type="ChEBI" id="CHEBI:57783"/>
        <dbReference type="ChEBI" id="CHEBI:58349"/>
        <dbReference type="ChEBI" id="CHEBI:78456"/>
        <dbReference type="ChEBI" id="CHEBI:78457"/>
    </reaction>
    <physiologicalReaction direction="left-to-right" evidence="39">
        <dbReference type="Rhea" id="RHEA:41825"/>
    </physiologicalReaction>
</comment>
<dbReference type="CDD" id="cd08956">
    <property type="entry name" value="KR_3_FAS_SDR_x"/>
    <property type="match status" value="1"/>
</dbReference>
<comment type="catalytic activity">
    <reaction evidence="41">
        <text>holo-[ACP] + acetyl-CoA = acetyl-[ACP] + CoA</text>
        <dbReference type="Rhea" id="RHEA:41788"/>
        <dbReference type="Rhea" id="RHEA-COMP:9621"/>
        <dbReference type="Rhea" id="RHEA-COMP:9685"/>
        <dbReference type="ChEBI" id="CHEBI:57287"/>
        <dbReference type="ChEBI" id="CHEBI:57288"/>
        <dbReference type="ChEBI" id="CHEBI:64479"/>
        <dbReference type="ChEBI" id="CHEBI:78446"/>
        <dbReference type="EC" id="2.3.1.38"/>
    </reaction>
    <physiologicalReaction direction="left-to-right" evidence="41">
        <dbReference type="Rhea" id="RHEA:41789"/>
    </physiologicalReaction>
</comment>
<comment type="catalytic activity">
    <reaction evidence="47">
        <text>3-oxododecanoyl-[ACP] + NADPH + H(+) = (3R)-hydroxydodecanoyl-[ACP] + NADP(+)</text>
        <dbReference type="Rhea" id="RHEA:41872"/>
        <dbReference type="Rhea" id="RHEA-COMP:9641"/>
        <dbReference type="Rhea" id="RHEA-COMP:9642"/>
        <dbReference type="ChEBI" id="CHEBI:15378"/>
        <dbReference type="ChEBI" id="CHEBI:57783"/>
        <dbReference type="ChEBI" id="CHEBI:58349"/>
        <dbReference type="ChEBI" id="CHEBI:78469"/>
        <dbReference type="ChEBI" id="CHEBI:78470"/>
    </reaction>
    <physiologicalReaction direction="left-to-right" evidence="47">
        <dbReference type="Rhea" id="RHEA:41873"/>
    </physiologicalReaction>
</comment>
<dbReference type="InterPro" id="IPR016039">
    <property type="entry name" value="Thiolase-like"/>
</dbReference>
<comment type="catalytic activity">
    <reaction evidence="19">
        <text>(3R)-hydroxyhexadecanoyl-[ACP] = (2E)-hexadecenoyl-[ACP] + H2O</text>
        <dbReference type="Rhea" id="RHEA:41908"/>
        <dbReference type="Rhea" id="RHEA-COMP:9650"/>
        <dbReference type="Rhea" id="RHEA-COMP:9651"/>
        <dbReference type="ChEBI" id="CHEBI:15377"/>
        <dbReference type="ChEBI" id="CHEBI:78480"/>
        <dbReference type="ChEBI" id="CHEBI:78481"/>
    </reaction>
    <physiologicalReaction direction="left-to-right" evidence="19">
        <dbReference type="Rhea" id="RHEA:41909"/>
    </physiologicalReaction>
</comment>
<dbReference type="InterPro" id="IPR016035">
    <property type="entry name" value="Acyl_Trfase/lysoPLipase"/>
</dbReference>
<keyword evidence="5" id="KW-0808">Transferase</keyword>
<dbReference type="Pfam" id="PF08240">
    <property type="entry name" value="ADH_N"/>
    <property type="match status" value="1"/>
</dbReference>
<keyword evidence="4" id="KW-0597">Phosphoprotein</keyword>
<dbReference type="Gene3D" id="3.90.180.10">
    <property type="entry name" value="Medium-chain alcohol dehydrogenases, catalytic domain"/>
    <property type="match status" value="1"/>
</dbReference>
<dbReference type="PROSITE" id="PS52004">
    <property type="entry name" value="KS3_2"/>
    <property type="match status" value="1"/>
</dbReference>
<comment type="catalytic activity">
    <reaction evidence="28">
        <text>(2E)-butenoyl-[ACP] + NADPH + H(+) = butanoyl-[ACP] + NADP(+)</text>
        <dbReference type="Rhea" id="RHEA:41812"/>
        <dbReference type="Rhea" id="RHEA-COMP:9627"/>
        <dbReference type="Rhea" id="RHEA-COMP:9628"/>
        <dbReference type="ChEBI" id="CHEBI:15378"/>
        <dbReference type="ChEBI" id="CHEBI:57783"/>
        <dbReference type="ChEBI" id="CHEBI:58349"/>
        <dbReference type="ChEBI" id="CHEBI:78453"/>
        <dbReference type="ChEBI" id="CHEBI:78454"/>
    </reaction>
    <physiologicalReaction direction="left-to-right" evidence="28">
        <dbReference type="Rhea" id="RHEA:41813"/>
    </physiologicalReaction>
</comment>
<evidence type="ECO:0000256" key="37">
    <source>
        <dbReference type="ARBA" id="ARBA00048420"/>
    </source>
</evidence>
<dbReference type="Gene3D" id="1.10.1200.10">
    <property type="entry name" value="ACP-like"/>
    <property type="match status" value="3"/>
</dbReference>
<keyword evidence="8" id="KW-0663">Pyridoxal phosphate</keyword>
<dbReference type="Pfam" id="PF13602">
    <property type="entry name" value="ADH_zinc_N_2"/>
    <property type="match status" value="1"/>
</dbReference>
<dbReference type="Gene3D" id="3.40.366.10">
    <property type="entry name" value="Malonyl-Coenzyme A Acyl Carrier Protein, domain 2"/>
    <property type="match status" value="1"/>
</dbReference>
<dbReference type="PROSITE" id="PS00012">
    <property type="entry name" value="PHOSPHOPANTETHEINE"/>
    <property type="match status" value="1"/>
</dbReference>
<dbReference type="FunFam" id="3.40.47.10:FF:000019">
    <property type="entry name" value="Polyketide synthase type I"/>
    <property type="match status" value="1"/>
</dbReference>
<keyword evidence="3" id="KW-0596">Phosphopantetheine</keyword>
<dbReference type="InterPro" id="IPR050091">
    <property type="entry name" value="PKS_NRPS_Biosynth_Enz"/>
</dbReference>
<dbReference type="Pfam" id="PF00698">
    <property type="entry name" value="Acyl_transf_1"/>
    <property type="match status" value="1"/>
</dbReference>
<comment type="catalytic activity">
    <reaction evidence="13">
        <text>(3R)-hydroxydodecanoyl-[ACP] = (2E)-dodecenoyl-[ACP] + H2O</text>
        <dbReference type="Rhea" id="RHEA:41876"/>
        <dbReference type="Rhea" id="RHEA-COMP:9642"/>
        <dbReference type="Rhea" id="RHEA-COMP:9643"/>
        <dbReference type="ChEBI" id="CHEBI:15377"/>
        <dbReference type="ChEBI" id="CHEBI:78470"/>
        <dbReference type="ChEBI" id="CHEBI:78472"/>
    </reaction>
    <physiologicalReaction direction="left-to-right" evidence="13">
        <dbReference type="Rhea" id="RHEA:41877"/>
    </physiologicalReaction>
</comment>
<feature type="domain" description="Carrier" evidence="55">
    <location>
        <begin position="3181"/>
        <end position="3255"/>
    </location>
</feature>
<comment type="catalytic activity">
    <reaction evidence="16">
        <text>a (3R)-hydroxyacyl-[ACP] = a (2E)-enoyl-[ACP] + H2O</text>
        <dbReference type="Rhea" id="RHEA:13097"/>
        <dbReference type="Rhea" id="RHEA-COMP:9925"/>
        <dbReference type="Rhea" id="RHEA-COMP:9945"/>
        <dbReference type="ChEBI" id="CHEBI:15377"/>
        <dbReference type="ChEBI" id="CHEBI:78784"/>
        <dbReference type="ChEBI" id="CHEBI:78827"/>
        <dbReference type="EC" id="4.2.1.59"/>
    </reaction>
    <physiologicalReaction direction="left-to-right" evidence="16">
        <dbReference type="Rhea" id="RHEA:13098"/>
    </physiologicalReaction>
</comment>
<dbReference type="SUPFAM" id="SSF53901">
    <property type="entry name" value="Thiolase-like"/>
    <property type="match status" value="1"/>
</dbReference>
<dbReference type="Pfam" id="PF00501">
    <property type="entry name" value="AMP-binding"/>
    <property type="match status" value="2"/>
</dbReference>
<name>A0AA45L626_9PSEU</name>
<dbReference type="InterPro" id="IPR011032">
    <property type="entry name" value="GroES-like_sf"/>
</dbReference>
<dbReference type="Pfam" id="PF08659">
    <property type="entry name" value="KR"/>
    <property type="match status" value="1"/>
</dbReference>
<dbReference type="GO" id="GO:0004312">
    <property type="term" value="F:fatty acid synthase activity"/>
    <property type="evidence" value="ECO:0007669"/>
    <property type="project" value="TreeGrafter"/>
</dbReference>
<dbReference type="SUPFAM" id="SSF53474">
    <property type="entry name" value="alpha/beta-Hydrolases"/>
    <property type="match status" value="1"/>
</dbReference>
<evidence type="ECO:0000256" key="15">
    <source>
        <dbReference type="ARBA" id="ARBA00023388"/>
    </source>
</evidence>
<comment type="catalytic activity">
    <reaction evidence="12">
        <text>(3R)-hydroxyoctanoyl-[ACP] = (2E)-octenoyl-[ACP] + H2O</text>
        <dbReference type="Rhea" id="RHEA:41844"/>
        <dbReference type="Rhea" id="RHEA-COMP:9634"/>
        <dbReference type="Rhea" id="RHEA-COMP:9635"/>
        <dbReference type="ChEBI" id="CHEBI:15377"/>
        <dbReference type="ChEBI" id="CHEBI:78461"/>
        <dbReference type="ChEBI" id="CHEBI:78462"/>
    </reaction>
    <physiologicalReaction direction="left-to-right" evidence="12">
        <dbReference type="Rhea" id="RHEA:41845"/>
    </physiologicalReaction>
</comment>
<dbReference type="SMART" id="SM00826">
    <property type="entry name" value="PKS_DH"/>
    <property type="match status" value="1"/>
</dbReference>
<dbReference type="CDD" id="cd00833">
    <property type="entry name" value="PKS"/>
    <property type="match status" value="1"/>
</dbReference>
<organism evidence="58 59">
    <name type="scientific">Actinosynnema pretiosum subsp. pretiosum</name>
    <dbReference type="NCBI Taxonomy" id="103721"/>
    <lineage>
        <taxon>Bacteria</taxon>
        <taxon>Bacillati</taxon>
        <taxon>Actinomycetota</taxon>
        <taxon>Actinomycetes</taxon>
        <taxon>Pseudonocardiales</taxon>
        <taxon>Pseudonocardiaceae</taxon>
        <taxon>Actinosynnema</taxon>
    </lineage>
</organism>
<feature type="region of interest" description="C-terminal hotdog fold" evidence="53">
    <location>
        <begin position="1050"/>
        <end position="1242"/>
    </location>
</feature>
<dbReference type="Pfam" id="PF02801">
    <property type="entry name" value="Ketoacyl-synt_C"/>
    <property type="match status" value="1"/>
</dbReference>
<dbReference type="PANTHER" id="PTHR43775">
    <property type="entry name" value="FATTY ACID SYNTHASE"/>
    <property type="match status" value="1"/>
</dbReference>
<dbReference type="PROSITE" id="PS52019">
    <property type="entry name" value="PKS_MFAS_DH"/>
    <property type="match status" value="1"/>
</dbReference>
<evidence type="ECO:0000256" key="25">
    <source>
        <dbReference type="ARBA" id="ARBA00047400"/>
    </source>
</evidence>
<evidence type="ECO:0000256" key="28">
    <source>
        <dbReference type="ARBA" id="ARBA00047500"/>
    </source>
</evidence>
<evidence type="ECO:0000256" key="18">
    <source>
        <dbReference type="ARBA" id="ARBA00023399"/>
    </source>
</evidence>
<evidence type="ECO:0000256" key="23">
    <source>
        <dbReference type="ARBA" id="ARBA00047300"/>
    </source>
</evidence>
<dbReference type="Gene3D" id="3.30.70.3290">
    <property type="match status" value="1"/>
</dbReference>
<feature type="compositionally biased region" description="Low complexity" evidence="54">
    <location>
        <begin position="1991"/>
        <end position="2007"/>
    </location>
</feature>
<keyword evidence="11" id="KW-0012">Acyltransferase</keyword>
<evidence type="ECO:0000256" key="22">
    <source>
        <dbReference type="ARBA" id="ARBA00029443"/>
    </source>
</evidence>
<evidence type="ECO:0000256" key="16">
    <source>
        <dbReference type="ARBA" id="ARBA00023394"/>
    </source>
</evidence>
<evidence type="ECO:0000259" key="56">
    <source>
        <dbReference type="PROSITE" id="PS52004"/>
    </source>
</evidence>
<feature type="domain" description="Carrier" evidence="55">
    <location>
        <begin position="2025"/>
        <end position="2100"/>
    </location>
</feature>
<evidence type="ECO:0000313" key="59">
    <source>
        <dbReference type="Proteomes" id="UP000677152"/>
    </source>
</evidence>
<evidence type="ECO:0000256" key="10">
    <source>
        <dbReference type="ARBA" id="ARBA00023268"/>
    </source>
</evidence>
<dbReference type="SUPFAM" id="SSF52151">
    <property type="entry name" value="FabD/lysophospholipase-like"/>
    <property type="match status" value="1"/>
</dbReference>
<evidence type="ECO:0000256" key="50">
    <source>
        <dbReference type="ARBA" id="ARBA00049449"/>
    </source>
</evidence>
<dbReference type="GO" id="GO:0006633">
    <property type="term" value="P:fatty acid biosynthetic process"/>
    <property type="evidence" value="ECO:0007669"/>
    <property type="project" value="InterPro"/>
</dbReference>
<evidence type="ECO:0000256" key="20">
    <source>
        <dbReference type="ARBA" id="ARBA00023402"/>
    </source>
</evidence>
<dbReference type="Pfam" id="PF16197">
    <property type="entry name" value="KAsynt_C_assoc"/>
    <property type="match status" value="1"/>
</dbReference>
<evidence type="ECO:0000256" key="41">
    <source>
        <dbReference type="ARBA" id="ARBA00048691"/>
    </source>
</evidence>
<dbReference type="GO" id="GO:0044550">
    <property type="term" value="P:secondary metabolite biosynthetic process"/>
    <property type="evidence" value="ECO:0007669"/>
    <property type="project" value="UniProtKB-ARBA"/>
</dbReference>
<dbReference type="Gene3D" id="3.10.129.110">
    <property type="entry name" value="Polyketide synthase dehydratase"/>
    <property type="match status" value="1"/>
</dbReference>
<keyword evidence="10" id="KW-0511">Multifunctional enzyme</keyword>
<feature type="domain" description="Ketosynthase family 3 (KS3)" evidence="56">
    <location>
        <begin position="24"/>
        <end position="451"/>
    </location>
</feature>
<feature type="compositionally biased region" description="Gly residues" evidence="54">
    <location>
        <begin position="1129"/>
        <end position="1140"/>
    </location>
</feature>
<evidence type="ECO:0000256" key="12">
    <source>
        <dbReference type="ARBA" id="ARBA00023332"/>
    </source>
</evidence>
<comment type="catalytic activity">
    <reaction evidence="33">
        <text>acetyl-[ACP] + malonyl-[ACP] + H(+) = 3-oxobutanoyl-[ACP] + holo-[ACP] + CO2</text>
        <dbReference type="Rhea" id="RHEA:41800"/>
        <dbReference type="Rhea" id="RHEA-COMP:9621"/>
        <dbReference type="Rhea" id="RHEA-COMP:9623"/>
        <dbReference type="Rhea" id="RHEA-COMP:9625"/>
        <dbReference type="Rhea" id="RHEA-COMP:9685"/>
        <dbReference type="ChEBI" id="CHEBI:15378"/>
        <dbReference type="ChEBI" id="CHEBI:16526"/>
        <dbReference type="ChEBI" id="CHEBI:64479"/>
        <dbReference type="ChEBI" id="CHEBI:78446"/>
        <dbReference type="ChEBI" id="CHEBI:78449"/>
        <dbReference type="ChEBI" id="CHEBI:78450"/>
    </reaction>
    <physiologicalReaction direction="left-to-right" evidence="33">
        <dbReference type="Rhea" id="RHEA:41801"/>
    </physiologicalReaction>
</comment>
<evidence type="ECO:0000259" key="55">
    <source>
        <dbReference type="PROSITE" id="PS50075"/>
    </source>
</evidence>
<feature type="region of interest" description="Disordered" evidence="54">
    <location>
        <begin position="1980"/>
        <end position="2016"/>
    </location>
</feature>
<proteinExistence type="inferred from homology"/>
<dbReference type="PROSITE" id="PS00455">
    <property type="entry name" value="AMP_BINDING"/>
    <property type="match status" value="2"/>
</dbReference>
<dbReference type="GO" id="GO:0004316">
    <property type="term" value="F:3-oxoacyl-[acyl-carrier-protein] reductase (NADPH) activity"/>
    <property type="evidence" value="ECO:0007669"/>
    <property type="project" value="UniProtKB-EC"/>
</dbReference>
<comment type="catalytic activity">
    <reaction evidence="25">
        <text>a (3R)-hydroxyacyl-[ACP] + NADP(+) = a 3-oxoacyl-[ACP] + NADPH + H(+)</text>
        <dbReference type="Rhea" id="RHEA:17397"/>
        <dbReference type="Rhea" id="RHEA-COMP:9916"/>
        <dbReference type="Rhea" id="RHEA-COMP:9945"/>
        <dbReference type="ChEBI" id="CHEBI:15378"/>
        <dbReference type="ChEBI" id="CHEBI:57783"/>
        <dbReference type="ChEBI" id="CHEBI:58349"/>
        <dbReference type="ChEBI" id="CHEBI:78776"/>
        <dbReference type="ChEBI" id="CHEBI:78827"/>
        <dbReference type="EC" id="1.1.1.100"/>
    </reaction>
    <physiologicalReaction direction="right-to-left" evidence="25">
        <dbReference type="Rhea" id="RHEA:17399"/>
    </physiologicalReaction>
</comment>
<dbReference type="PANTHER" id="PTHR43775:SF51">
    <property type="entry name" value="INACTIVE PHENOLPHTHIOCEROL SYNTHESIS POLYKETIDE SYNTHASE TYPE I PKS1-RELATED"/>
    <property type="match status" value="1"/>
</dbReference>
<dbReference type="InterPro" id="IPR013968">
    <property type="entry name" value="PKS_KR"/>
</dbReference>
<dbReference type="SMART" id="SM00824">
    <property type="entry name" value="PKS_TE"/>
    <property type="match status" value="1"/>
</dbReference>
<comment type="catalytic activity">
    <reaction evidence="26">
        <text>3-oxodecanoyl-[ACP] + NADPH + H(+) = (3R)-hydroxydecanoyl-[ACP] + NADP(+)</text>
        <dbReference type="Rhea" id="RHEA:41856"/>
        <dbReference type="Rhea" id="RHEA-COMP:9637"/>
        <dbReference type="Rhea" id="RHEA-COMP:9638"/>
        <dbReference type="ChEBI" id="CHEBI:15378"/>
        <dbReference type="ChEBI" id="CHEBI:57783"/>
        <dbReference type="ChEBI" id="CHEBI:58349"/>
        <dbReference type="ChEBI" id="CHEBI:78464"/>
        <dbReference type="ChEBI" id="CHEBI:78466"/>
    </reaction>
    <physiologicalReaction direction="left-to-right" evidence="26">
        <dbReference type="Rhea" id="RHEA:41857"/>
    </physiologicalReaction>
</comment>
<dbReference type="Pfam" id="PF00668">
    <property type="entry name" value="Condensation"/>
    <property type="match status" value="2"/>
</dbReference>
<dbReference type="InterPro" id="IPR020807">
    <property type="entry name" value="PKS_DH"/>
</dbReference>
<comment type="catalytic activity">
    <reaction evidence="15">
        <text>(3R)-hydroxydecanoyl-[ACP] = (2E)-decenoyl-[ACP] + H2O</text>
        <dbReference type="Rhea" id="RHEA:41860"/>
        <dbReference type="Rhea" id="RHEA-COMP:9638"/>
        <dbReference type="Rhea" id="RHEA-COMP:9639"/>
        <dbReference type="ChEBI" id="CHEBI:15377"/>
        <dbReference type="ChEBI" id="CHEBI:78466"/>
        <dbReference type="ChEBI" id="CHEBI:78467"/>
    </reaction>
    <physiologicalReaction direction="left-to-right" evidence="15">
        <dbReference type="Rhea" id="RHEA:41861"/>
    </physiologicalReaction>
</comment>
<dbReference type="InterPro" id="IPR049552">
    <property type="entry name" value="PKS_DH_N"/>
</dbReference>
<dbReference type="InterPro" id="IPR001031">
    <property type="entry name" value="Thioesterase"/>
</dbReference>
<dbReference type="SMART" id="SM00829">
    <property type="entry name" value="PKS_ER"/>
    <property type="match status" value="1"/>
</dbReference>
<feature type="domain" description="PKS/mFAS DH" evidence="57">
    <location>
        <begin position="913"/>
        <end position="1242"/>
    </location>
</feature>
<feature type="compositionally biased region" description="Low complexity" evidence="54">
    <location>
        <begin position="2159"/>
        <end position="2175"/>
    </location>
</feature>
<evidence type="ECO:0000259" key="57">
    <source>
        <dbReference type="PROSITE" id="PS52019"/>
    </source>
</evidence>
<dbReference type="InterPro" id="IPR025110">
    <property type="entry name" value="AMP-bd_C"/>
</dbReference>
<evidence type="ECO:0000256" key="17">
    <source>
        <dbReference type="ARBA" id="ARBA00023398"/>
    </source>
</evidence>
<dbReference type="CDD" id="cd05195">
    <property type="entry name" value="enoyl_red"/>
    <property type="match status" value="1"/>
</dbReference>
<keyword evidence="6" id="KW-0677">Repeat</keyword>
<dbReference type="SMART" id="SM00827">
    <property type="entry name" value="PKS_AT"/>
    <property type="match status" value="1"/>
</dbReference>
<comment type="catalytic activity">
    <reaction evidence="51">
        <text>(2E)-decenoyl-[ACP] + NADPH + H(+) = decanoyl-[ACP] + NADP(+)</text>
        <dbReference type="Rhea" id="RHEA:41864"/>
        <dbReference type="Rhea" id="RHEA-COMP:9639"/>
        <dbReference type="Rhea" id="RHEA-COMP:9640"/>
        <dbReference type="ChEBI" id="CHEBI:15378"/>
        <dbReference type="ChEBI" id="CHEBI:57783"/>
        <dbReference type="ChEBI" id="CHEBI:58349"/>
        <dbReference type="ChEBI" id="CHEBI:78467"/>
        <dbReference type="ChEBI" id="CHEBI:78468"/>
    </reaction>
    <physiologicalReaction direction="left-to-right" evidence="51">
        <dbReference type="Rhea" id="RHEA:41865"/>
    </physiologicalReaction>
</comment>
<evidence type="ECO:0000256" key="2">
    <source>
        <dbReference type="ARBA" id="ARBA00005189"/>
    </source>
</evidence>
<comment type="catalytic activity">
    <reaction evidence="24">
        <text>hexanoyl-[ACP] + malonyl-[ACP] + H(+) = 3-oxooctanoyl-[ACP] + holo-[ACP] + CO2</text>
        <dbReference type="Rhea" id="RHEA:41836"/>
        <dbReference type="Rhea" id="RHEA-COMP:9623"/>
        <dbReference type="Rhea" id="RHEA-COMP:9632"/>
        <dbReference type="Rhea" id="RHEA-COMP:9633"/>
        <dbReference type="Rhea" id="RHEA-COMP:9685"/>
        <dbReference type="ChEBI" id="CHEBI:15378"/>
        <dbReference type="ChEBI" id="CHEBI:16526"/>
        <dbReference type="ChEBI" id="CHEBI:64479"/>
        <dbReference type="ChEBI" id="CHEBI:78449"/>
        <dbReference type="ChEBI" id="CHEBI:78459"/>
        <dbReference type="ChEBI" id="CHEBI:78460"/>
    </reaction>
    <physiologicalReaction direction="left-to-right" evidence="24">
        <dbReference type="Rhea" id="RHEA:41837"/>
    </physiologicalReaction>
</comment>
<evidence type="ECO:0000256" key="53">
    <source>
        <dbReference type="PROSITE-ProRule" id="PRU01363"/>
    </source>
</evidence>
<evidence type="ECO:0000256" key="7">
    <source>
        <dbReference type="ARBA" id="ARBA00022799"/>
    </source>
</evidence>
<comment type="catalytic activity">
    <reaction evidence="52">
        <text>octanoyl-[ACP] + malonyl-[ACP] + H(+) = 3-oxodecanoyl-[ACP] + holo-[ACP] + CO2</text>
        <dbReference type="Rhea" id="RHEA:41852"/>
        <dbReference type="Rhea" id="RHEA-COMP:9623"/>
        <dbReference type="Rhea" id="RHEA-COMP:9636"/>
        <dbReference type="Rhea" id="RHEA-COMP:9637"/>
        <dbReference type="Rhea" id="RHEA-COMP:9685"/>
        <dbReference type="ChEBI" id="CHEBI:15378"/>
        <dbReference type="ChEBI" id="CHEBI:16526"/>
        <dbReference type="ChEBI" id="CHEBI:64479"/>
        <dbReference type="ChEBI" id="CHEBI:78449"/>
        <dbReference type="ChEBI" id="CHEBI:78463"/>
        <dbReference type="ChEBI" id="CHEBI:78464"/>
    </reaction>
    <physiologicalReaction direction="left-to-right" evidence="52">
        <dbReference type="Rhea" id="RHEA:41853"/>
    </physiologicalReaction>
</comment>
<evidence type="ECO:0000256" key="6">
    <source>
        <dbReference type="ARBA" id="ARBA00022737"/>
    </source>
</evidence>
<comment type="catalytic activity">
    <reaction evidence="48">
        <text>3-oxohexadecanoyl-[ACP] + NADPH + H(+) = (3R)-hydroxyhexadecanoyl-[ACP] + NADP(+)</text>
        <dbReference type="Rhea" id="RHEA:41904"/>
        <dbReference type="Rhea" id="RHEA-COMP:9649"/>
        <dbReference type="Rhea" id="RHEA-COMP:9650"/>
        <dbReference type="ChEBI" id="CHEBI:15378"/>
        <dbReference type="ChEBI" id="CHEBI:57783"/>
        <dbReference type="ChEBI" id="CHEBI:58349"/>
        <dbReference type="ChEBI" id="CHEBI:78478"/>
        <dbReference type="ChEBI" id="CHEBI:78480"/>
    </reaction>
    <physiologicalReaction direction="left-to-right" evidence="48">
        <dbReference type="Rhea" id="RHEA:41905"/>
    </physiologicalReaction>
</comment>
<evidence type="ECO:0000256" key="27">
    <source>
        <dbReference type="ARBA" id="ARBA00047451"/>
    </source>
</evidence>
<dbReference type="InterPro" id="IPR036291">
    <property type="entry name" value="NAD(P)-bd_dom_sf"/>
</dbReference>
<dbReference type="InterPro" id="IPR010071">
    <property type="entry name" value="AA_adenyl_dom"/>
</dbReference>
<sequence length="4625" mass="485131">MLLHAGLRGGSAEGNARSGGEASADPVAVVGMGCRYPRALSSPQQLWDFALRGGNAARPDFPGDRGWDLRALTDTGAPGSTYARGGSFLDGPGEFDAAFFGVSPREALTMDPQQRLLLEVSWEALERAGIAPDALAGSDAGVYFGVVAQEYGPRVFAGALEHAGHLTTGTTPSVASGRVAYALGLEGPAVTVDTACSSSLTSVHLAVRALRAGECSLALAGGANVVCAPSILVGFGHLGALAPDGVSKPFSDDADGFGVAEGAGVLVLERLSDARRLGHPVLAVLRGTAIGQDGASEGLSAPSEHGQRRVIRAALADAGLTPADVDVIEAHGTGTRVGDPVEARALLATYGAARRADDPLLIGSIKSNIGHTQAASGVAGVIKAVEALRHGLVPGTLHLTRPTGAVDWSGGALRVPTGTTPWPASAAGRPRRAAVSSFGISGTNAHVVLEQAPPPDRAATPAPSGEPPVPLVLSARTAHALREQAAALRAHLDRRPDLDLAATAHTLAARRSRFDHRAVLVAGDRAEALAGLTALAGDAETVRARAEAGAVLVFPGQGSQWVGMASGLLGVDPVFTASIEECGAALAEFVDWSLSDVLRGAPGAPGPDRVDVVQPALFAVMVSLARCWQSFGVRPAAVIGHSQGEIAAACVAGALSLRDAAAVVALRSKAITAIAGTGGMASAPLPAAEVVARLAPWAGRLEVAAVNGPRSTVVSGDAEAIGEFVAAAEADDVRVRRVPVDYASHSAHVEALDGAVQGALADIAPTACEVEFLSSVTGGPVEGGRLDAAYWYRNLRRTVRFEEAVRAAHARGHRFFIEVSPHPVLTVGVEESLQDAPVDDPVVVVGTLRRDDGGPRRLLASVAEAHAAGLPVDLTARLGDRPAVELPTYPFRRQRFWLPPTTGTTPAGPAPEHPLLDAAHDHPEHDGLQFTGRLSLATHPWLADHAVDGVVLLPGAAVVELAAFAGRRAGHPEVTELVLREPLVVPAEGAVLLRVVVTGGTPDGPGVRLYSRRDTSLGAGAGWTKHAEGSLGAAPPAPAPDRAAWPPEGAEPVDVSDAYDRLAARGYHYGPAFRGLRALWRRGAEIHAEVALPGGGGPGESGTAEFGTGGFGTGEFGPGESGTAEFGTGESGTGEFGTGKSGTAEFGTAESGTGEFDLHPALFDAALHALVHVAPDAGAGGIRLPFSWSGVRLHAVGATALRVSITETGPDTYALALADPTGQPVCEVGELLLRPITPDRLHAVRAGVRDALHSVEWTPVPVGAAGVPEWVEWAEWVGGTPARAVVLRLDAAADGADLPHRARRALDEVLLLVQRWLADPRAEGATLVVLTRRAVSTGPGEDVEDLAAAPVWGLVRSARTEHPDRVALVDLDDWAGWRDCVPRALAALAAGEGEVALRRDALVAPRLAPASGAVTEGLDLLGGPGWRLRTLGAGTLEAANTAFAEWPESRRPLAPGQVRVAVRAVGLNFRDVMIAHGLYPDPLVDLGNEGAGVVLEVADDVHDLAPGDRVMGMFYGVGPVVARERGYFARFPDSWTWAEAAATPAVFLTAHFALRGLTPGARVLVHAGTGGVGMAATRLAHHLGAEVFATASPAKQHLLRAAGLAEDHVAGSRTLDFRDRFLAATGGAGVDVVLNSLAGGFVDASLDLLPRGGDFVELGKTDPRDADEIAGTRPGVRYRHFDLTQVGPEETGAALAELGALFERGALRPLPVSVRDVRQAPAALRTLAQAHHTGKLALTLPRPLDPDGTVLITGGTGVLGGLLARHLVTTRGVRRLLLASRGGPDAPAARALVADLRALGAEPLVVACDVAEPGAWAALSAAVPARHPLTAVVHAAGVLDDAVLTALTPQRLDRVLRPKLDAAWRLHEATADLDLAAFVLFSSAAGLLGTPGQANYAAANTFLDALAEHRRQRGLPATALAWGLWADGSGMTGHLDDRDLARLRRAGFTAMSAAEGLALFDAALDDGRALLVPARLDPTSGRAADRPALLGGPVRSAPRAAGGPATARRPRAGDLAGLPEAERRAVLTDLVRAVAATVLGHDSAEDIDPNARFQHLGFDSLGGVDFRNRLRRATGLPVPTNAVIDHKTPAALTTHLLTLVTPTAEAPAPAPPAPPAHGAVANGAVPNGAVPRSTAPNGTAPNGAAPQSPVPHRAAPNGATPHATAPPVTTPPEATGETHPLSHYQRDVVGVGLAHPDLRQAQPSGYLRLRGATDVERVRAAIRRTALRHDAMRLRLEVCGDEWRQRVLPDYPDVEVVDFRAGPDPAGECLRWIERAVDTPVPLAGPLVRTVVLVDDDTSLVVFTRFHHVVADAWGINLALGDIAAACRAEAPPAPLSPAPSCLEAVAADARYRCSPEREADRDALVDVLAPLRPALFPRAASARAHRRLRHSTRVDADVVDRIRATGRSVFSVTAAALAAYLRRLHREGDVVLGVPLLNRRTPAERATMSHVTNTLPLHVPVDERDTLPELADRVASGVGELLTHQRFALGDLRAALRSAGNPARDLFDVTYSYITVPEDGLGEDVELTVLASGYALDAVNVVAREHRSDGSLHLDVFYADDVLDGDLTVDAVTGHVARLLRAGLDDPTAPVGSLPVLGRAESARLDAFERPEAVGFDETTTLDRLFAEQAERTPGRRALTWSDPDGTTRELTYRQFHRHVARVAGLLRARGLRPEEPVPVVLPRSPSFLVAVHAVHAAGGAYVPVDPAHPAERVRTILGDCGARLAIADVDLGDLGVPSLAVDLDADLAADLDADLAADLDADLAADLAADLTADLTADPAAAPWTDQAADPAADSAVPAPVTTTRPGDLAYVIYTSGSTGVPKGVMVEHRSVVNRLAWMQRRHPLGPGDVVLHKTPTTFDVSVWELLWWAHAGATVAVLPAGAERDPRELAAAIERHGATVVHFVPSMLGPFLDHVEADPRAAERVRTLRRVFASGEALTPALAERFRAVLAAAGNPEARLTNLYGPTEATVDVSHHDVPADGPLTRVPIGRPVDNTALLVLDAAGRRCPVGVPGELNIAGVALARGYLGRPALTAEAFVVDESIPEGRRYRTGDLARWLAGGDLEYLGRLDDQVKIRGNRVAPGEVEAALTRCPGVSAAAVVPEDGGSGARLVAYLVAPHADGTDLVRAVVDSLNLRLPGYMVPSEYVRVDGLPLTPGGKVDRRALAALGRRERGSGRPGNPLEEAVAEVWREVLGTDAFGVHDDFFTVGGDSILVLRMRTEAERRGLPFDLDRFHAHPTVAALAAGLDAAAPALPAVAPVTEPFELVPLIDRAGLLGVEDAFPATRLQLGMLFHSRQRAGSPLYKDVFRYRLRLPWDEAAFRRAAADLARRHPALRSTFDLTGRSTPLQLVLAEAPDAVEVVHGPADPEALEREVEARLDALHHADYPLLDDDPDHPAPLHRVCAVVHGDDSGQVDLVLAFHHAILDGWSAAALVGELLEDHLALVAGRAPADRAPSPALLLAEQVRAEHDACHDQAHHRHWARALERSRPTTVESVRAHVSAPGGGERTLVLPAWLDACAKDFARRRGVPLKSLLLAAHCLALRAVTGEEDVTTGCVTHTRPERAGAELCAGLFLNTVPVRLADGPRTWGEAVDHVLRWERESYPHRRLPLSVLQDERGGPVLETAFNFVNHHVLAQTLRGDDPGSPAASLVDVAVREETNFALLTTAVVDPRDGRLALRLSSGGDALTDEQCAEFGRLLIGVLADTVRRPDAAIDLDALRWRDVTEAVAHAAALHPSATAVVGDTASLDYRALDDTADAIARHLLDLGMPPGARVAVRMRRGVALVAVVLGVMRAGAAVVPLDPDYPQARVRAMADIAAPWRVVADPDLRAALGGVPTIDPAELLAPPGRDPAPLPRPGPEDIAYVLFTSGSTGEPRGVAMPHRALANLVEWQNRRATGRAAAGGRAPTTLQFAPLSFDVSFQEIFSTLCGGGALRVPEDGLRQDVPALLRVIRAAGVERVYLPYVALQALAEAAVDACPDSLRSIVSSGEQLRVTPEIRALCAANPALVLENQYGPTETHVVLAHPLPGGGGHPPLPPVGDPVSGVGVSLLDERLRPVPPGTRGEIYVEGPCLGQGYENRPGLTAERFVAAPSGRLRYRTGDIGLMLPDGGIVFLGRADNQVKVRGYRVECAEVELALLRLAGERAGLEQVAVVARDLGGGDAALEAFLVGDPARVDPAELRVRLAEHLPPHLTPSRYHWVAAIPLTPSGKRDDAALRALATRPPAPAAPGDELEEAVAGLLAEFAHVDRLGVDTGFFDAGGTSIGATRAAMTIARRWAVDLPLQAFLAAPTARELAGVVRAHGARRPAFDPVVTLREGGRGTPLFLVHPIGGNVLCYRELAALLPGDRPVHGLQAAGADPGTEPLTSVPALADAYTRAIRRVHPHGPFHVAGWSFGGYVALEIAEALGAAQVPTATLLDTVALDTAALDTAAPGERARPPVPERQLIGFFFRELLWYSSGGADLADEPDPTGDAEPLLDAERLFDEGLARCVALGILPEDGSPQLLRRLYEVFRANYRAVLDHRPRRVRRPVRLLRAAEELPANLAIAHRAVGGLLADRGNGWRAADGHPVEVVEVPGNHLSMMTAPHVRTVARVLGDGLDRADDPRRADSGVEVAR</sequence>
<feature type="active site" description="Proton donor; for dehydratase activity" evidence="53">
    <location>
        <position position="1164"/>
    </location>
</feature>
<dbReference type="SUPFAM" id="SSF52777">
    <property type="entry name" value="CoA-dependent acyltransferases"/>
    <property type="match status" value="4"/>
</dbReference>
<evidence type="ECO:0000256" key="35">
    <source>
        <dbReference type="ARBA" id="ARBA00048281"/>
    </source>
</evidence>
<comment type="catalytic activity">
    <reaction evidence="18">
        <text>(3R)-hydroxyoctadecanoyl-[ACP] = (2E)-octadecenoyl-[ACP] + H2O</text>
        <dbReference type="Rhea" id="RHEA:41924"/>
        <dbReference type="Rhea" id="RHEA-COMP:9654"/>
        <dbReference type="Rhea" id="RHEA-COMP:9655"/>
        <dbReference type="ChEBI" id="CHEBI:15377"/>
        <dbReference type="ChEBI" id="CHEBI:78488"/>
        <dbReference type="ChEBI" id="CHEBI:78489"/>
    </reaction>
    <physiologicalReaction direction="left-to-right" evidence="18">
        <dbReference type="Rhea" id="RHEA:41925"/>
    </physiologicalReaction>
</comment>
<feature type="region of interest" description="Disordered" evidence="54">
    <location>
        <begin position="2104"/>
        <end position="2180"/>
    </location>
</feature>
<dbReference type="InterPro" id="IPR049900">
    <property type="entry name" value="PKS_mFAS_DH"/>
</dbReference>
<dbReference type="Pfam" id="PF21089">
    <property type="entry name" value="PKS_DH_N"/>
    <property type="match status" value="1"/>
</dbReference>
<dbReference type="InterPro" id="IPR049551">
    <property type="entry name" value="PKS_DH_C"/>
</dbReference>
<evidence type="ECO:0000256" key="43">
    <source>
        <dbReference type="ARBA" id="ARBA00048935"/>
    </source>
</evidence>
<comment type="catalytic activity">
    <reaction evidence="17">
        <text>(3R)-hydroxytetradecanoyl-[ACP] = (2E)-tetradecenoyl-[ACP] + H2O</text>
        <dbReference type="Rhea" id="RHEA:41892"/>
        <dbReference type="Rhea" id="RHEA-COMP:9646"/>
        <dbReference type="Rhea" id="RHEA-COMP:9647"/>
        <dbReference type="ChEBI" id="CHEBI:15377"/>
        <dbReference type="ChEBI" id="CHEBI:78474"/>
        <dbReference type="ChEBI" id="CHEBI:78475"/>
    </reaction>
    <physiologicalReaction direction="left-to-right" evidence="17">
        <dbReference type="Rhea" id="RHEA:41893"/>
    </physiologicalReaction>
</comment>
<dbReference type="Gene3D" id="3.30.559.10">
    <property type="entry name" value="Chloramphenicol acetyltransferase-like domain"/>
    <property type="match status" value="2"/>
</dbReference>
<dbReference type="Gene3D" id="3.30.300.30">
    <property type="match status" value="2"/>
</dbReference>
<evidence type="ECO:0000256" key="39">
    <source>
        <dbReference type="ARBA" id="ARBA00048571"/>
    </source>
</evidence>
<feature type="active site" description="Proton acceptor; for dehydratase activity" evidence="53">
    <location>
        <position position="945"/>
    </location>
</feature>
<dbReference type="GO" id="GO:0019171">
    <property type="term" value="F:(3R)-hydroxyacyl-[acyl-carrier-protein] dehydratase activity"/>
    <property type="evidence" value="ECO:0007669"/>
    <property type="project" value="UniProtKB-EC"/>
</dbReference>
<comment type="catalytic activity">
    <reaction evidence="44">
        <text>(2E)-octadecenoyl-[ACP] + NADPH + H(+) = octadecanoyl-[ACP] + NADP(+)</text>
        <dbReference type="Rhea" id="RHEA:41928"/>
        <dbReference type="Rhea" id="RHEA-COMP:9655"/>
        <dbReference type="Rhea" id="RHEA-COMP:9656"/>
        <dbReference type="ChEBI" id="CHEBI:15378"/>
        <dbReference type="ChEBI" id="CHEBI:57783"/>
        <dbReference type="ChEBI" id="CHEBI:58349"/>
        <dbReference type="ChEBI" id="CHEBI:78489"/>
        <dbReference type="ChEBI" id="CHEBI:78495"/>
    </reaction>
    <physiologicalReaction direction="left-to-right" evidence="44">
        <dbReference type="Rhea" id="RHEA:41929"/>
    </physiologicalReaction>
</comment>
<dbReference type="NCBIfam" id="TIGR01733">
    <property type="entry name" value="AA-adenyl-dom"/>
    <property type="match status" value="2"/>
</dbReference>
<comment type="pathway">
    <text evidence="2">Lipid metabolism.</text>
</comment>
<dbReference type="FunFam" id="3.40.366.10:FF:000002">
    <property type="entry name" value="Probable polyketide synthase 2"/>
    <property type="match status" value="1"/>
</dbReference>
<comment type="catalytic activity">
    <reaction evidence="46">
        <text>(2E)-tetradecenoyl-[ACP] + NADPH + H(+) = tetradecanoyl-[ACP] + NADP(+)</text>
        <dbReference type="Rhea" id="RHEA:41896"/>
        <dbReference type="Rhea" id="RHEA-COMP:9647"/>
        <dbReference type="Rhea" id="RHEA-COMP:9648"/>
        <dbReference type="ChEBI" id="CHEBI:15378"/>
        <dbReference type="ChEBI" id="CHEBI:57783"/>
        <dbReference type="ChEBI" id="CHEBI:58349"/>
        <dbReference type="ChEBI" id="CHEBI:78475"/>
        <dbReference type="ChEBI" id="CHEBI:78477"/>
    </reaction>
    <physiologicalReaction direction="left-to-right" evidence="46">
        <dbReference type="Rhea" id="RHEA:41897"/>
    </physiologicalReaction>
</comment>
<comment type="similarity">
    <text evidence="22">In the C-terminal section; belongs to the NRP synthetase family.</text>
</comment>
<comment type="catalytic activity">
    <reaction evidence="34">
        <text>hexadecanoyl-[ACP] + malonyl-[ACP] + H(+) = 3-oxooctadecanoyl-[ACP] + holo-[ACP] + CO2</text>
        <dbReference type="Rhea" id="RHEA:41916"/>
        <dbReference type="Rhea" id="RHEA-COMP:9623"/>
        <dbReference type="Rhea" id="RHEA-COMP:9652"/>
        <dbReference type="Rhea" id="RHEA-COMP:9653"/>
        <dbReference type="Rhea" id="RHEA-COMP:9685"/>
        <dbReference type="ChEBI" id="CHEBI:15378"/>
        <dbReference type="ChEBI" id="CHEBI:16526"/>
        <dbReference type="ChEBI" id="CHEBI:64479"/>
        <dbReference type="ChEBI" id="CHEBI:78449"/>
        <dbReference type="ChEBI" id="CHEBI:78483"/>
        <dbReference type="ChEBI" id="CHEBI:78487"/>
    </reaction>
    <physiologicalReaction direction="left-to-right" evidence="34">
        <dbReference type="Rhea" id="RHEA:41917"/>
    </physiologicalReaction>
</comment>
<evidence type="ECO:0000256" key="29">
    <source>
        <dbReference type="ARBA" id="ARBA00047578"/>
    </source>
</evidence>
<reference evidence="58" key="1">
    <citation type="submission" date="2021-04" db="EMBL/GenBank/DDBJ databases">
        <title>Genomic sequence of Actinosynnema pretiosum subsp. pretiosum ATCC 31280 (C-14919).</title>
        <authorList>
            <person name="Bai L."/>
            <person name="Wang X."/>
            <person name="Xiao Y."/>
        </authorList>
    </citation>
    <scope>NUCLEOTIDE SEQUENCE</scope>
    <source>
        <strain evidence="58">ATCC 31280</strain>
    </source>
</reference>
<evidence type="ECO:0000256" key="14">
    <source>
        <dbReference type="ARBA" id="ARBA00023373"/>
    </source>
</evidence>
<dbReference type="InterPro" id="IPR023213">
    <property type="entry name" value="CAT-like_dom_sf"/>
</dbReference>
<feature type="region of interest" description="N-terminal hotdog fold" evidence="53">
    <location>
        <begin position="913"/>
        <end position="1038"/>
    </location>
</feature>
<dbReference type="Pfam" id="PF00975">
    <property type="entry name" value="Thioesterase"/>
    <property type="match status" value="1"/>
</dbReference>
<evidence type="ECO:0000256" key="4">
    <source>
        <dbReference type="ARBA" id="ARBA00022553"/>
    </source>
</evidence>
<dbReference type="Gene3D" id="3.40.50.720">
    <property type="entry name" value="NAD(P)-binding Rossmann-like Domain"/>
    <property type="match status" value="3"/>
</dbReference>
<dbReference type="PROSITE" id="PS50075">
    <property type="entry name" value="CARRIER"/>
    <property type="match status" value="3"/>
</dbReference>
<evidence type="ECO:0000256" key="9">
    <source>
        <dbReference type="ARBA" id="ARBA00023239"/>
    </source>
</evidence>
<evidence type="ECO:0000256" key="45">
    <source>
        <dbReference type="ARBA" id="ARBA00049109"/>
    </source>
</evidence>
<evidence type="ECO:0000256" key="13">
    <source>
        <dbReference type="ARBA" id="ARBA00023351"/>
    </source>
</evidence>
<dbReference type="GO" id="GO:0016297">
    <property type="term" value="F:fatty acyl-[ACP] hydrolase activity"/>
    <property type="evidence" value="ECO:0007669"/>
    <property type="project" value="UniProtKB-EC"/>
</dbReference>
<evidence type="ECO:0000256" key="49">
    <source>
        <dbReference type="ARBA" id="ARBA00049422"/>
    </source>
</evidence>
<dbReference type="SUPFAM" id="SSF55048">
    <property type="entry name" value="Probable ACP-binding domain of malonyl-CoA ACP transacylase"/>
    <property type="match status" value="1"/>
</dbReference>
<dbReference type="InterPro" id="IPR006162">
    <property type="entry name" value="Ppantetheine_attach_site"/>
</dbReference>
<comment type="catalytic activity">
    <reaction evidence="45">
        <text>decanoyl-[ACP] + malonyl-[ACP] + H(+) = 3-oxododecanoyl-[ACP] + holo-[ACP] + CO2</text>
        <dbReference type="Rhea" id="RHEA:41868"/>
        <dbReference type="Rhea" id="RHEA-COMP:9623"/>
        <dbReference type="Rhea" id="RHEA-COMP:9640"/>
        <dbReference type="Rhea" id="RHEA-COMP:9641"/>
        <dbReference type="Rhea" id="RHEA-COMP:9685"/>
        <dbReference type="ChEBI" id="CHEBI:15378"/>
        <dbReference type="ChEBI" id="CHEBI:16526"/>
        <dbReference type="ChEBI" id="CHEBI:64479"/>
        <dbReference type="ChEBI" id="CHEBI:78449"/>
        <dbReference type="ChEBI" id="CHEBI:78468"/>
        <dbReference type="ChEBI" id="CHEBI:78469"/>
    </reaction>
    <physiologicalReaction direction="left-to-right" evidence="45">
        <dbReference type="Rhea" id="RHEA:41869"/>
    </physiologicalReaction>
</comment>
<evidence type="ECO:0000256" key="36">
    <source>
        <dbReference type="ARBA" id="ARBA00048289"/>
    </source>
</evidence>
<dbReference type="GO" id="GO:0004315">
    <property type="term" value="F:3-oxoacyl-[acyl-carrier-protein] synthase activity"/>
    <property type="evidence" value="ECO:0007669"/>
    <property type="project" value="UniProtKB-EC"/>
</dbReference>
<comment type="catalytic activity">
    <reaction evidence="30">
        <text>(2E)-hexadecenoyl-[ACP] + NADPH + H(+) = hexadecanoyl-[ACP] + NADP(+)</text>
        <dbReference type="Rhea" id="RHEA:41912"/>
        <dbReference type="Rhea" id="RHEA-COMP:9651"/>
        <dbReference type="Rhea" id="RHEA-COMP:9652"/>
        <dbReference type="ChEBI" id="CHEBI:15378"/>
        <dbReference type="ChEBI" id="CHEBI:57783"/>
        <dbReference type="ChEBI" id="CHEBI:58349"/>
        <dbReference type="ChEBI" id="CHEBI:78481"/>
        <dbReference type="ChEBI" id="CHEBI:78483"/>
    </reaction>
    <physiologicalReaction direction="left-to-right" evidence="30">
        <dbReference type="Rhea" id="RHEA:41913"/>
    </physiologicalReaction>
</comment>
<evidence type="ECO:0000256" key="3">
    <source>
        <dbReference type="ARBA" id="ARBA00022450"/>
    </source>
</evidence>
<dbReference type="InterPro" id="IPR020845">
    <property type="entry name" value="AMP-binding_CS"/>
</dbReference>
<dbReference type="InterPro" id="IPR042104">
    <property type="entry name" value="PKS_dehydratase_sf"/>
</dbReference>
<dbReference type="SUPFAM" id="SSF56801">
    <property type="entry name" value="Acetyl-CoA synthetase-like"/>
    <property type="match status" value="2"/>
</dbReference>
<comment type="catalytic activity">
    <reaction evidence="38">
        <text>a fatty acyl-[ACP] + malonyl-[ACP] + H(+) = a 3-oxoacyl-[ACP] + holo-[ACP] + CO2</text>
        <dbReference type="Rhea" id="RHEA:22836"/>
        <dbReference type="Rhea" id="RHEA-COMP:9623"/>
        <dbReference type="Rhea" id="RHEA-COMP:9685"/>
        <dbReference type="Rhea" id="RHEA-COMP:9916"/>
        <dbReference type="Rhea" id="RHEA-COMP:14125"/>
        <dbReference type="ChEBI" id="CHEBI:15378"/>
        <dbReference type="ChEBI" id="CHEBI:16526"/>
        <dbReference type="ChEBI" id="CHEBI:64479"/>
        <dbReference type="ChEBI" id="CHEBI:78449"/>
        <dbReference type="ChEBI" id="CHEBI:78776"/>
        <dbReference type="ChEBI" id="CHEBI:138651"/>
        <dbReference type="EC" id="2.3.1.41"/>
    </reaction>
    <physiologicalReaction direction="left-to-right" evidence="38">
        <dbReference type="Rhea" id="RHEA:22837"/>
    </physiologicalReaction>
</comment>
<dbReference type="InterPro" id="IPR057326">
    <property type="entry name" value="KR_dom"/>
</dbReference>
<dbReference type="Gene3D" id="3.40.50.12780">
    <property type="entry name" value="N-terminal domain of ligase-like"/>
    <property type="match status" value="2"/>
</dbReference>
<comment type="catalytic activity">
    <reaction evidence="14">
        <text>(3R)-hydroxyhexanoyl-[ACP] = (2E)-hexenoyl-[ACP] + H2O</text>
        <dbReference type="Rhea" id="RHEA:41828"/>
        <dbReference type="Rhea" id="RHEA-COMP:9630"/>
        <dbReference type="Rhea" id="RHEA-COMP:9631"/>
        <dbReference type="ChEBI" id="CHEBI:15377"/>
        <dbReference type="ChEBI" id="CHEBI:78457"/>
        <dbReference type="ChEBI" id="CHEBI:78458"/>
    </reaction>
    <physiologicalReaction direction="left-to-right" evidence="14">
        <dbReference type="Rhea" id="RHEA:41829"/>
    </physiologicalReaction>
</comment>
<evidence type="ECO:0000256" key="24">
    <source>
        <dbReference type="ARBA" id="ARBA00047394"/>
    </source>
</evidence>
<dbReference type="SUPFAM" id="SSF50129">
    <property type="entry name" value="GroES-like"/>
    <property type="match status" value="1"/>
</dbReference>
<evidence type="ECO:0000256" key="47">
    <source>
        <dbReference type="ARBA" id="ARBA00049263"/>
    </source>
</evidence>
<dbReference type="InterPro" id="IPR013154">
    <property type="entry name" value="ADH-like_N"/>
</dbReference>
<dbReference type="SMART" id="SM00823">
    <property type="entry name" value="PKS_PP"/>
    <property type="match status" value="3"/>
</dbReference>
<dbReference type="InterPro" id="IPR001242">
    <property type="entry name" value="Condensation_dom"/>
</dbReference>
<dbReference type="InterPro" id="IPR001227">
    <property type="entry name" value="Ac_transferase_dom_sf"/>
</dbReference>
<evidence type="ECO:0000256" key="42">
    <source>
        <dbReference type="ARBA" id="ARBA00048704"/>
    </source>
</evidence>
<dbReference type="InterPro" id="IPR020802">
    <property type="entry name" value="TesA-like"/>
</dbReference>
<evidence type="ECO:0000313" key="58">
    <source>
        <dbReference type="EMBL" id="QUF04041.1"/>
    </source>
</evidence>
<comment type="cofactor">
    <cofactor evidence="1">
        <name>pantetheine 4'-phosphate</name>
        <dbReference type="ChEBI" id="CHEBI:47942"/>
    </cofactor>
</comment>
<dbReference type="Pfam" id="PF00109">
    <property type="entry name" value="ketoacyl-synt"/>
    <property type="match status" value="1"/>
</dbReference>
<dbReference type="Gene3D" id="3.40.50.1820">
    <property type="entry name" value="alpha/beta hydrolase"/>
    <property type="match status" value="1"/>
</dbReference>
<evidence type="ECO:0000256" key="26">
    <source>
        <dbReference type="ARBA" id="ARBA00047440"/>
    </source>
</evidence>
<dbReference type="FunFam" id="3.30.300.30:FF:000015">
    <property type="entry name" value="Nonribosomal peptide synthase SidD"/>
    <property type="match status" value="1"/>
</dbReference>
<evidence type="ECO:0000256" key="34">
    <source>
        <dbReference type="ARBA" id="ARBA00048051"/>
    </source>
</evidence>
<dbReference type="SUPFAM" id="SSF47336">
    <property type="entry name" value="ACP-like"/>
    <property type="match status" value="3"/>
</dbReference>
<keyword evidence="7" id="KW-0702">S-nitrosylation</keyword>